<dbReference type="OrthoDB" id="2507294at2759"/>
<evidence type="ECO:0000313" key="1">
    <source>
        <dbReference type="EMBL" id="MBW0491895.1"/>
    </source>
</evidence>
<accession>A0A9Q3CY86</accession>
<evidence type="ECO:0000313" key="2">
    <source>
        <dbReference type="Proteomes" id="UP000765509"/>
    </source>
</evidence>
<dbReference type="AlphaFoldDB" id="A0A9Q3CY86"/>
<keyword evidence="2" id="KW-1185">Reference proteome</keyword>
<name>A0A9Q3CY86_9BASI</name>
<protein>
    <submittedName>
        <fullName evidence="1">Uncharacterized protein</fullName>
    </submittedName>
</protein>
<proteinExistence type="predicted"/>
<organism evidence="1 2">
    <name type="scientific">Austropuccinia psidii MF-1</name>
    <dbReference type="NCBI Taxonomy" id="1389203"/>
    <lineage>
        <taxon>Eukaryota</taxon>
        <taxon>Fungi</taxon>
        <taxon>Dikarya</taxon>
        <taxon>Basidiomycota</taxon>
        <taxon>Pucciniomycotina</taxon>
        <taxon>Pucciniomycetes</taxon>
        <taxon>Pucciniales</taxon>
        <taxon>Sphaerophragmiaceae</taxon>
        <taxon>Austropuccinia</taxon>
    </lineage>
</organism>
<reference evidence="1" key="1">
    <citation type="submission" date="2021-03" db="EMBL/GenBank/DDBJ databases">
        <title>Draft genome sequence of rust myrtle Austropuccinia psidii MF-1, a brazilian biotype.</title>
        <authorList>
            <person name="Quecine M.C."/>
            <person name="Pachon D.M.R."/>
            <person name="Bonatelli M.L."/>
            <person name="Correr F.H."/>
            <person name="Franceschini L.M."/>
            <person name="Leite T.F."/>
            <person name="Margarido G.R.A."/>
            <person name="Almeida C.A."/>
            <person name="Ferrarezi J.A."/>
            <person name="Labate C.A."/>
        </authorList>
    </citation>
    <scope>NUCLEOTIDE SEQUENCE</scope>
    <source>
        <strain evidence="1">MF-1</strain>
    </source>
</reference>
<sequence>MRCIDRIKEDFELPYRLVTARSKILFTRSAHRWYIRSRQAHGHQSWTLWENQIINKWANDTWRFKVETAFEYAKFNADEDRALPCFCKQKDISTELYTDISGFMIHRKFLRQCGEEGTTRIIIDSRRVNLKTKLNRPWKDSVDKNPKANSSNMKYKSADMIRKCHIFQSTENLANTCPNRGKMNKIEIKKEPDVEKEDVIEDNSDDKSSIFPELFKRHEKFQYHI</sequence>
<comment type="caution">
    <text evidence="1">The sequence shown here is derived from an EMBL/GenBank/DDBJ whole genome shotgun (WGS) entry which is preliminary data.</text>
</comment>
<dbReference type="Proteomes" id="UP000765509">
    <property type="component" value="Unassembled WGS sequence"/>
</dbReference>
<gene>
    <name evidence="1" type="ORF">O181_031610</name>
</gene>
<dbReference type="EMBL" id="AVOT02011311">
    <property type="protein sequence ID" value="MBW0491895.1"/>
    <property type="molecule type" value="Genomic_DNA"/>
</dbReference>